<evidence type="ECO:0000256" key="1">
    <source>
        <dbReference type="ARBA" id="ARBA00023157"/>
    </source>
</evidence>
<name>A0A482WHZ3_LAOST</name>
<reference evidence="6 7" key="1">
    <citation type="journal article" date="2017" name="Gigascience">
        <title>Genome sequence of the small brown planthopper, Laodelphax striatellus.</title>
        <authorList>
            <person name="Zhu J."/>
            <person name="Jiang F."/>
            <person name="Wang X."/>
            <person name="Yang P."/>
            <person name="Bao Y."/>
            <person name="Zhao W."/>
            <person name="Wang W."/>
            <person name="Lu H."/>
            <person name="Wang Q."/>
            <person name="Cui N."/>
            <person name="Li J."/>
            <person name="Chen X."/>
            <person name="Luo L."/>
            <person name="Yu J."/>
            <person name="Kang L."/>
            <person name="Cui F."/>
        </authorList>
    </citation>
    <scope>NUCLEOTIDE SEQUENCE [LARGE SCALE GENOMIC DNA]</scope>
    <source>
        <strain evidence="6">Lst14</strain>
    </source>
</reference>
<evidence type="ECO:0000256" key="3">
    <source>
        <dbReference type="SAM" id="Phobius"/>
    </source>
</evidence>
<feature type="domain" description="EGF-like" evidence="5">
    <location>
        <begin position="217"/>
        <end position="256"/>
    </location>
</feature>
<dbReference type="Proteomes" id="UP000291343">
    <property type="component" value="Unassembled WGS sequence"/>
</dbReference>
<dbReference type="InParanoid" id="A0A482WHZ3"/>
<dbReference type="SMART" id="SM00181">
    <property type="entry name" value="EGF"/>
    <property type="match status" value="2"/>
</dbReference>
<evidence type="ECO:0000259" key="4">
    <source>
        <dbReference type="PROSITE" id="PS01180"/>
    </source>
</evidence>
<dbReference type="PROSITE" id="PS01180">
    <property type="entry name" value="CUB"/>
    <property type="match status" value="1"/>
</dbReference>
<feature type="disulfide bond" evidence="2">
    <location>
        <begin position="187"/>
        <end position="204"/>
    </location>
</feature>
<dbReference type="AlphaFoldDB" id="A0A482WHZ3"/>
<proteinExistence type="predicted"/>
<feature type="disulfide bond" evidence="2">
    <location>
        <begin position="246"/>
        <end position="255"/>
    </location>
</feature>
<dbReference type="InterPro" id="IPR000742">
    <property type="entry name" value="EGF"/>
</dbReference>
<dbReference type="Pfam" id="PF00008">
    <property type="entry name" value="EGF"/>
    <property type="match status" value="1"/>
</dbReference>
<organism evidence="6 7">
    <name type="scientific">Laodelphax striatellus</name>
    <name type="common">Small brown planthopper</name>
    <name type="synonym">Delphax striatella</name>
    <dbReference type="NCBI Taxonomy" id="195883"/>
    <lineage>
        <taxon>Eukaryota</taxon>
        <taxon>Metazoa</taxon>
        <taxon>Ecdysozoa</taxon>
        <taxon>Arthropoda</taxon>
        <taxon>Hexapoda</taxon>
        <taxon>Insecta</taxon>
        <taxon>Pterygota</taxon>
        <taxon>Neoptera</taxon>
        <taxon>Paraneoptera</taxon>
        <taxon>Hemiptera</taxon>
        <taxon>Auchenorrhyncha</taxon>
        <taxon>Fulgoroidea</taxon>
        <taxon>Delphacidae</taxon>
        <taxon>Criomorphinae</taxon>
        <taxon>Laodelphax</taxon>
    </lineage>
</organism>
<dbReference type="Pfam" id="PF00431">
    <property type="entry name" value="CUB"/>
    <property type="match status" value="1"/>
</dbReference>
<dbReference type="PANTHER" id="PTHR24044">
    <property type="entry name" value="NOTCH LIGAND FAMILY MEMBER"/>
    <property type="match status" value="1"/>
</dbReference>
<dbReference type="OrthoDB" id="6138650at2759"/>
<dbReference type="GO" id="GO:0005112">
    <property type="term" value="F:Notch binding"/>
    <property type="evidence" value="ECO:0007669"/>
    <property type="project" value="TreeGrafter"/>
</dbReference>
<keyword evidence="3" id="KW-1133">Transmembrane helix</keyword>
<dbReference type="Gene3D" id="2.60.120.290">
    <property type="entry name" value="Spermadhesin, CUB domain"/>
    <property type="match status" value="1"/>
</dbReference>
<protein>
    <recommendedName>
        <fullName evidence="8">EGF-like domain-containing protein</fullName>
    </recommendedName>
</protein>
<dbReference type="CDD" id="cd00054">
    <property type="entry name" value="EGF_CA"/>
    <property type="match status" value="1"/>
</dbReference>
<dbReference type="SUPFAM" id="SSF57196">
    <property type="entry name" value="EGF/Laminin"/>
    <property type="match status" value="1"/>
</dbReference>
<dbReference type="EMBL" id="QKKF02034769">
    <property type="protein sequence ID" value="RZF33124.1"/>
    <property type="molecule type" value="Genomic_DNA"/>
</dbReference>
<dbReference type="InterPro" id="IPR050906">
    <property type="entry name" value="Notch_signaling"/>
</dbReference>
<keyword evidence="1 2" id="KW-1015">Disulfide bond</keyword>
<gene>
    <name evidence="6" type="ORF">LSTR_LSTR012859</name>
</gene>
<feature type="domain" description="CUB" evidence="4">
    <location>
        <begin position="39"/>
        <end position="172"/>
    </location>
</feature>
<keyword evidence="3" id="KW-0472">Membrane</keyword>
<dbReference type="Gene3D" id="2.10.25.10">
    <property type="entry name" value="Laminin"/>
    <property type="match status" value="1"/>
</dbReference>
<dbReference type="SUPFAM" id="SSF49854">
    <property type="entry name" value="Spermadhesin, CUB domain"/>
    <property type="match status" value="1"/>
</dbReference>
<feature type="disulfide bond" evidence="2">
    <location>
        <begin position="206"/>
        <end position="215"/>
    </location>
</feature>
<sequence>MFNAVNVADRYFMGILRITFVSIYIILLGLGVEANSGACGGVLNQSQGFIQTPNFPGKFKVPIKCKWVIDASAHLPNATLTVHLTQLYVTTGLKFTGLPYYDPENTFALGEKFGESPVHNVSENNVLTINWLKTDSQYLAVYFELNQLEGNHIRALDNLLDVYGFNITYQVRNGLGNADSSCSVVRCSYNGHCFANHNFSEYRCVCFHGFSGKDCGEGPLCRPDRNPCMNNGTCRHVGSSSVICNCPASYTGSKCEIAIQPPSPDCPENEGKEADCVNYCAVRQHEAPCSCKLRPTKQVSERSRYQIAIQVATQSLENSNPSDHFKTISSRTSSHQFEKSVSGVPSMSFQFHFAPGFGSMLFNGFDIKRWNANVTLRL</sequence>
<dbReference type="InterPro" id="IPR035914">
    <property type="entry name" value="Sperma_CUB_dom_sf"/>
</dbReference>
<evidence type="ECO:0008006" key="8">
    <source>
        <dbReference type="Google" id="ProtNLM"/>
    </source>
</evidence>
<keyword evidence="2" id="KW-0245">EGF-like domain</keyword>
<feature type="transmembrane region" description="Helical" evidence="3">
    <location>
        <begin position="12"/>
        <end position="32"/>
    </location>
</feature>
<evidence type="ECO:0000313" key="6">
    <source>
        <dbReference type="EMBL" id="RZF33124.1"/>
    </source>
</evidence>
<dbReference type="PROSITE" id="PS00022">
    <property type="entry name" value="EGF_1"/>
    <property type="match status" value="2"/>
</dbReference>
<dbReference type="InterPro" id="IPR000859">
    <property type="entry name" value="CUB_dom"/>
</dbReference>
<evidence type="ECO:0000259" key="5">
    <source>
        <dbReference type="PROSITE" id="PS50026"/>
    </source>
</evidence>
<feature type="domain" description="EGF-like" evidence="5">
    <location>
        <begin position="178"/>
        <end position="216"/>
    </location>
</feature>
<dbReference type="PROSITE" id="PS01186">
    <property type="entry name" value="EGF_2"/>
    <property type="match status" value="1"/>
</dbReference>
<comment type="caution">
    <text evidence="2">Lacks conserved residue(s) required for the propagation of feature annotation.</text>
</comment>
<dbReference type="PROSITE" id="PS50026">
    <property type="entry name" value="EGF_3"/>
    <property type="match status" value="2"/>
</dbReference>
<dbReference type="PANTHER" id="PTHR24044:SF502">
    <property type="entry name" value="ANTERIOR PHARYNX IN EXCESS PROTEIN 1-RELATED"/>
    <property type="match status" value="1"/>
</dbReference>
<evidence type="ECO:0000256" key="2">
    <source>
        <dbReference type="PROSITE-ProRule" id="PRU00076"/>
    </source>
</evidence>
<accession>A0A482WHZ3</accession>
<keyword evidence="7" id="KW-1185">Reference proteome</keyword>
<keyword evidence="3" id="KW-0812">Transmembrane</keyword>
<comment type="caution">
    <text evidence="6">The sequence shown here is derived from an EMBL/GenBank/DDBJ whole genome shotgun (WGS) entry which is preliminary data.</text>
</comment>
<evidence type="ECO:0000313" key="7">
    <source>
        <dbReference type="Proteomes" id="UP000291343"/>
    </source>
</evidence>